<dbReference type="Gene3D" id="3.40.50.720">
    <property type="entry name" value="NAD(P)-binding Rossmann-like Domain"/>
    <property type="match status" value="1"/>
</dbReference>
<dbReference type="InterPro" id="IPR036291">
    <property type="entry name" value="NAD(P)-bd_dom_sf"/>
</dbReference>
<reference evidence="3" key="1">
    <citation type="submission" date="2025-08" db="UniProtKB">
        <authorList>
            <consortium name="RefSeq"/>
        </authorList>
    </citation>
    <scope>IDENTIFICATION</scope>
</reference>
<dbReference type="PROSITE" id="PS00061">
    <property type="entry name" value="ADH_SHORT"/>
    <property type="match status" value="1"/>
</dbReference>
<organism evidence="2 3">
    <name type="scientific">Biomphalaria glabrata</name>
    <name type="common">Bloodfluke planorb</name>
    <name type="synonym">Freshwater snail</name>
    <dbReference type="NCBI Taxonomy" id="6526"/>
    <lineage>
        <taxon>Eukaryota</taxon>
        <taxon>Metazoa</taxon>
        <taxon>Spiralia</taxon>
        <taxon>Lophotrochozoa</taxon>
        <taxon>Mollusca</taxon>
        <taxon>Gastropoda</taxon>
        <taxon>Heterobranchia</taxon>
        <taxon>Euthyneura</taxon>
        <taxon>Panpulmonata</taxon>
        <taxon>Hygrophila</taxon>
        <taxon>Lymnaeoidea</taxon>
        <taxon>Planorbidae</taxon>
        <taxon>Biomphalaria</taxon>
    </lineage>
</organism>
<gene>
    <name evidence="3" type="primary">LOC129924820</name>
</gene>
<proteinExistence type="predicted"/>
<dbReference type="Proteomes" id="UP001165740">
    <property type="component" value="Chromosome 2"/>
</dbReference>
<dbReference type="RefSeq" id="XP_055878084.1">
    <property type="nucleotide sequence ID" value="XM_056022109.1"/>
</dbReference>
<dbReference type="PANTHER" id="PTHR43313:SF50">
    <property type="entry name" value="GH26015P"/>
    <property type="match status" value="1"/>
</dbReference>
<dbReference type="GO" id="GO:0016491">
    <property type="term" value="F:oxidoreductase activity"/>
    <property type="evidence" value="ECO:0007669"/>
    <property type="project" value="UniProtKB-KW"/>
</dbReference>
<keyword evidence="2" id="KW-1185">Reference proteome</keyword>
<dbReference type="Pfam" id="PF00106">
    <property type="entry name" value="adh_short"/>
    <property type="match status" value="1"/>
</dbReference>
<evidence type="ECO:0000256" key="1">
    <source>
        <dbReference type="ARBA" id="ARBA00023002"/>
    </source>
</evidence>
<protein>
    <submittedName>
        <fullName evidence="3">17-beta-hydroxysteroid dehydrogenase type 6-like</fullName>
    </submittedName>
</protein>
<evidence type="ECO:0000313" key="2">
    <source>
        <dbReference type="Proteomes" id="UP001165740"/>
    </source>
</evidence>
<dbReference type="PANTHER" id="PTHR43313">
    <property type="entry name" value="SHORT-CHAIN DEHYDROGENASE/REDUCTASE FAMILY 9C"/>
    <property type="match status" value="1"/>
</dbReference>
<dbReference type="OMA" id="IMADITM"/>
<dbReference type="PRINTS" id="PR00081">
    <property type="entry name" value="GDHRDH"/>
</dbReference>
<dbReference type="SUPFAM" id="SSF51735">
    <property type="entry name" value="NAD(P)-binding Rossmann-fold domains"/>
    <property type="match status" value="1"/>
</dbReference>
<dbReference type="OrthoDB" id="5296at2759"/>
<dbReference type="InterPro" id="IPR020904">
    <property type="entry name" value="Sc_DH/Rdtase_CS"/>
</dbReference>
<accession>A0A9W2ZT65</accession>
<name>A0A9W2ZT65_BIOGL</name>
<dbReference type="GeneID" id="129924820"/>
<evidence type="ECO:0000313" key="3">
    <source>
        <dbReference type="RefSeq" id="XP_055878084.1"/>
    </source>
</evidence>
<dbReference type="InterPro" id="IPR002347">
    <property type="entry name" value="SDR_fam"/>
</dbReference>
<sequence length="313" mass="35359">MLYIFLLLGLVITYVIVDHLLRRLLVGGYRDKYVLVTGCDSGFGQRLVIRLDKLGFKVFAGCLADDGKHILSQNCSENVVSFLLDVRNNASIQSALNLVRQYLPPNTGLWGLVNNAGILGNIAFSEFCTKNDYLACMEVNLFGLIEMTKTFLPLVRNSKGRVINTSSCFGRFAVMAPVYTITKFGVEAYSDIVRKEMYSRGVKVILLEPGGFKTQMINVDKIIDGIQTTLDNAPEELSSQFKGFLKKFPTVIHRIRLSDNLDLVVDAYIHGLTSLFPRTRYAVGWDSKYLFIPLSYLPTWLVDWLLHYRIDSQ</sequence>
<dbReference type="AlphaFoldDB" id="A0A9W2ZT65"/>
<keyword evidence="1" id="KW-0560">Oxidoreductase</keyword>
<dbReference type="GO" id="GO:0008202">
    <property type="term" value="P:steroid metabolic process"/>
    <property type="evidence" value="ECO:0007669"/>
    <property type="project" value="TreeGrafter"/>
</dbReference>